<gene>
    <name evidence="1" type="ORF">J2W61_000553</name>
</gene>
<dbReference type="RefSeq" id="WP_209689562.1">
    <property type="nucleotide sequence ID" value="NZ_JAGIPM010000004.1"/>
</dbReference>
<protein>
    <submittedName>
        <fullName evidence="1">Uncharacterized protein</fullName>
    </submittedName>
</protein>
<dbReference type="EMBL" id="JAVDSW010000001">
    <property type="protein sequence ID" value="MDR6700725.1"/>
    <property type="molecule type" value="Genomic_DNA"/>
</dbReference>
<dbReference type="Proteomes" id="UP001265315">
    <property type="component" value="Unassembled WGS sequence"/>
</dbReference>
<dbReference type="AlphaFoldDB" id="A0AAW8LRT6"/>
<accession>A0AAW8LRT6</accession>
<evidence type="ECO:0000313" key="2">
    <source>
        <dbReference type="Proteomes" id="UP001265315"/>
    </source>
</evidence>
<reference evidence="1" key="1">
    <citation type="submission" date="2023-07" db="EMBL/GenBank/DDBJ databases">
        <title>Sorghum-associated microbial communities from plants grown in Nebraska, USA.</title>
        <authorList>
            <person name="Schachtman D."/>
        </authorList>
    </citation>
    <scope>NUCLEOTIDE SEQUENCE</scope>
    <source>
        <strain evidence="1">1457</strain>
    </source>
</reference>
<evidence type="ECO:0000313" key="1">
    <source>
        <dbReference type="EMBL" id="MDR6700725.1"/>
    </source>
</evidence>
<comment type="caution">
    <text evidence="1">The sequence shown here is derived from an EMBL/GenBank/DDBJ whole genome shotgun (WGS) entry which is preliminary data.</text>
</comment>
<name>A0AAW8LRT6_AGRTU</name>
<sequence length="345" mass="38877">MNDSALHSFPIFDERPTTEYIDRWRQFISETGAPEDFEGVSTSKPNRSANVILLSDEIRVPTAMRPGGARVPCPLCSPTAPKFGTGRMAYFPDDRATRFIGHRCAKHYLGDNYAEAERIFRIEAKCAEIIALWPKLQSRATEIDAIVNRIYGKARKLTELRNIIDIQAPGFASFLYNDLVAKGMLISTSRDVRAQSHKVLGMEFFSSDFEPETAAAKLLRVRTDVRRPLPNWSISDGEGEASREIVKRGSSAIRRLREFPALRDLIANSAEFFTARNLRALEQWRATGASPFSSLTFKIDGERIEAFAESYAGRYNWSVIFPRDLVAHLPTRDEIDALGLLEVIN</sequence>
<proteinExistence type="predicted"/>
<organism evidence="1 2">
    <name type="scientific">Agrobacterium tumefaciens</name>
    <dbReference type="NCBI Taxonomy" id="358"/>
    <lineage>
        <taxon>Bacteria</taxon>
        <taxon>Pseudomonadati</taxon>
        <taxon>Pseudomonadota</taxon>
        <taxon>Alphaproteobacteria</taxon>
        <taxon>Hyphomicrobiales</taxon>
        <taxon>Rhizobiaceae</taxon>
        <taxon>Rhizobium/Agrobacterium group</taxon>
        <taxon>Agrobacterium</taxon>
        <taxon>Agrobacterium tumefaciens complex</taxon>
    </lineage>
</organism>